<keyword evidence="2" id="KW-1185">Reference proteome</keyword>
<reference evidence="1 2" key="1">
    <citation type="submission" date="2012-06" db="EMBL/GenBank/DDBJ databases">
        <title>The complete genome of Ornithobacterium rhinotracheale DSM 15997.</title>
        <authorList>
            <consortium name="US DOE Joint Genome Institute (JGI-PGF)"/>
            <person name="Lucas S."/>
            <person name="Copeland A."/>
            <person name="Lapidus A."/>
            <person name="Goodwin L."/>
            <person name="Pitluck S."/>
            <person name="Peters L."/>
            <person name="Mikhailova N."/>
            <person name="Teshima H."/>
            <person name="Kyrpides N."/>
            <person name="Mavromatis K."/>
            <person name="Pagani I."/>
            <person name="Ivanova N."/>
            <person name="Ovchinnikova G."/>
            <person name="Zeytun A."/>
            <person name="Detter J.C."/>
            <person name="Han C."/>
            <person name="Land M."/>
            <person name="Hauser L."/>
            <person name="Markowitz V."/>
            <person name="Cheng J.-F."/>
            <person name="Hugenholtz P."/>
            <person name="Woyke T."/>
            <person name="Wu D."/>
            <person name="Lang E."/>
            <person name="Kopitz M."/>
            <person name="Brambilla E."/>
            <person name="Klenk H.-P."/>
            <person name="Eisen J.A."/>
        </authorList>
    </citation>
    <scope>NUCLEOTIDE SEQUENCE [LARGE SCALE GENOMIC DNA]</scope>
    <source>
        <strain evidence="2">ATCC 51463 / DSM 15997 / CCUG 23171 / LMG 9086</strain>
    </source>
</reference>
<dbReference type="Pfam" id="PF01063">
    <property type="entry name" value="Aminotran_4"/>
    <property type="match status" value="1"/>
</dbReference>
<dbReference type="GeneID" id="97258146"/>
<dbReference type="HOGENOM" id="CLU_020844_2_0_10"/>
<dbReference type="Gene3D" id="3.30.470.10">
    <property type="match status" value="1"/>
</dbReference>
<dbReference type="InterPro" id="IPR036038">
    <property type="entry name" value="Aminotransferase-like"/>
</dbReference>
<keyword evidence="1" id="KW-0032">Aminotransferase</keyword>
<evidence type="ECO:0000313" key="1">
    <source>
        <dbReference type="EMBL" id="AFL97668.1"/>
    </source>
</evidence>
<dbReference type="Gene3D" id="3.20.10.10">
    <property type="entry name" value="D-amino Acid Aminotransferase, subunit A, domain 2"/>
    <property type="match status" value="1"/>
</dbReference>
<accession>I4A134</accession>
<dbReference type="GeneID" id="71568713"/>
<dbReference type="InterPro" id="IPR043131">
    <property type="entry name" value="BCAT-like_N"/>
</dbReference>
<dbReference type="AlphaFoldDB" id="I4A134"/>
<dbReference type="GO" id="GO:0008483">
    <property type="term" value="F:transaminase activity"/>
    <property type="evidence" value="ECO:0007669"/>
    <property type="project" value="UniProtKB-KW"/>
</dbReference>
<dbReference type="EMBL" id="CP003283">
    <property type="protein sequence ID" value="AFL97668.1"/>
    <property type="molecule type" value="Genomic_DNA"/>
</dbReference>
<dbReference type="SUPFAM" id="SSF56752">
    <property type="entry name" value="D-aminoacid aminotransferase-like PLP-dependent enzymes"/>
    <property type="match status" value="1"/>
</dbReference>
<dbReference type="Proteomes" id="UP000006051">
    <property type="component" value="Chromosome"/>
</dbReference>
<keyword evidence="1" id="KW-0808">Transferase</keyword>
<dbReference type="KEGG" id="orh:Ornrh_1497"/>
<protein>
    <submittedName>
        <fullName evidence="1">Aminotransferase class IV</fullName>
    </submittedName>
</protein>
<sequence length="265" mass="30576">MINFNGNIIEASEAQLDLNNDFFQNGLIITEKLLVISHKILFAELHYFNLMAAMRMSRIEIPLSFTPEFFENQINNLLEEFPQENLGIRFDVLYHKNKINFTVRAHEIQDLYRFEDYPMDLYRESFVPNTFFDRINFLNPVNHILDIYCQENDFADLLLQNDKKELARSLKGSIFVIKGTTISTPSIEDGAKSSVLRNKILDTAKKLPEFDEVQEGSVFPFAVTKADEVFVAIDGEGIVSLKSFKKTQFSNEYTQSIVNQLFGLS</sequence>
<dbReference type="STRING" id="867902.Ornrh_1497"/>
<gene>
    <name evidence="1" type="ordered locus">Ornrh_1497</name>
</gene>
<dbReference type="eggNOG" id="COG0115">
    <property type="taxonomic scope" value="Bacteria"/>
</dbReference>
<evidence type="ECO:0000313" key="2">
    <source>
        <dbReference type="Proteomes" id="UP000006051"/>
    </source>
</evidence>
<organism evidence="1 2">
    <name type="scientific">Ornithobacterium rhinotracheale (strain ATCC 51463 / DSM 15997 / CCUG 23171 / CIP 104009 / LMG 9086)</name>
    <dbReference type="NCBI Taxonomy" id="867902"/>
    <lineage>
        <taxon>Bacteria</taxon>
        <taxon>Pseudomonadati</taxon>
        <taxon>Bacteroidota</taxon>
        <taxon>Flavobacteriia</taxon>
        <taxon>Flavobacteriales</taxon>
        <taxon>Weeksellaceae</taxon>
        <taxon>Ornithobacterium</taxon>
    </lineage>
</organism>
<dbReference type="RefSeq" id="WP_014791230.1">
    <property type="nucleotide sequence ID" value="NC_018016.1"/>
</dbReference>
<dbReference type="InterPro" id="IPR001544">
    <property type="entry name" value="Aminotrans_IV"/>
</dbReference>
<dbReference type="InterPro" id="IPR043132">
    <property type="entry name" value="BCAT-like_C"/>
</dbReference>
<name>I4A134_ORNRL</name>
<proteinExistence type="predicted"/>